<proteinExistence type="inferred from homology"/>
<feature type="domain" description="GH18" evidence="4">
    <location>
        <begin position="70"/>
        <end position="423"/>
    </location>
</feature>
<dbReference type="InterPro" id="IPR029070">
    <property type="entry name" value="Chitinase_insertion_sf"/>
</dbReference>
<keyword evidence="5" id="KW-0378">Hydrolase</keyword>
<evidence type="ECO:0000256" key="1">
    <source>
        <dbReference type="ARBA" id="ARBA00008682"/>
    </source>
</evidence>
<keyword evidence="3" id="KW-0812">Transmembrane</keyword>
<dbReference type="Proteomes" id="UP000234275">
    <property type="component" value="Unassembled WGS sequence"/>
</dbReference>
<keyword evidence="3" id="KW-1133">Transmembrane helix</keyword>
<dbReference type="Gene3D" id="3.10.50.10">
    <property type="match status" value="1"/>
</dbReference>
<dbReference type="VEuPathDB" id="FungiDB:P170DRAFT_460099"/>
<dbReference type="InterPro" id="IPR001223">
    <property type="entry name" value="Glyco_hydro18_cat"/>
</dbReference>
<comment type="similarity">
    <text evidence="1">Belongs to the glycosyl hydrolase 18 family. Chitinase class V subfamily.</text>
</comment>
<evidence type="ECO:0000313" key="5">
    <source>
        <dbReference type="EMBL" id="PLB53729.1"/>
    </source>
</evidence>
<dbReference type="EC" id="3.2.1.14" evidence="2"/>
<dbReference type="OrthoDB" id="73875at2759"/>
<dbReference type="GeneID" id="36559607"/>
<dbReference type="SUPFAM" id="SSF54556">
    <property type="entry name" value="Chitinase insertion domain"/>
    <property type="match status" value="1"/>
</dbReference>
<dbReference type="Pfam" id="PF00704">
    <property type="entry name" value="Glyco_hydro_18"/>
    <property type="match status" value="1"/>
</dbReference>
<accession>A0A2I2GLI2</accession>
<dbReference type="InterPro" id="IPR017853">
    <property type="entry name" value="GH"/>
</dbReference>
<comment type="caution">
    <text evidence="5">The sequence shown here is derived from an EMBL/GenBank/DDBJ whole genome shotgun (WGS) entry which is preliminary data.</text>
</comment>
<evidence type="ECO:0000313" key="6">
    <source>
        <dbReference type="Proteomes" id="UP000234275"/>
    </source>
</evidence>
<dbReference type="PROSITE" id="PS51910">
    <property type="entry name" value="GH18_2"/>
    <property type="match status" value="1"/>
</dbReference>
<dbReference type="GO" id="GO:0008843">
    <property type="term" value="F:endochitinase activity"/>
    <property type="evidence" value="ECO:0007669"/>
    <property type="project" value="UniProtKB-EC"/>
</dbReference>
<evidence type="ECO:0000256" key="2">
    <source>
        <dbReference type="ARBA" id="ARBA00012729"/>
    </source>
</evidence>
<keyword evidence="6" id="KW-1185">Reference proteome</keyword>
<dbReference type="GO" id="GO:0008061">
    <property type="term" value="F:chitin binding"/>
    <property type="evidence" value="ECO:0007669"/>
    <property type="project" value="InterPro"/>
</dbReference>
<evidence type="ECO:0000256" key="3">
    <source>
        <dbReference type="SAM" id="Phobius"/>
    </source>
</evidence>
<dbReference type="PANTHER" id="PTHR11177:SF333">
    <property type="entry name" value="CHITINASE"/>
    <property type="match status" value="1"/>
</dbReference>
<dbReference type="RefSeq" id="XP_024709031.1">
    <property type="nucleotide sequence ID" value="XM_024851909.1"/>
</dbReference>
<dbReference type="SMART" id="SM00636">
    <property type="entry name" value="Glyco_18"/>
    <property type="match status" value="1"/>
</dbReference>
<feature type="transmembrane region" description="Helical" evidence="3">
    <location>
        <begin position="12"/>
        <end position="33"/>
    </location>
</feature>
<evidence type="ECO:0000259" key="4">
    <source>
        <dbReference type="PROSITE" id="PS51910"/>
    </source>
</evidence>
<reference evidence="5 6" key="1">
    <citation type="submission" date="2016-12" db="EMBL/GenBank/DDBJ databases">
        <title>The genomes of Aspergillus section Nigri reveals drivers in fungal speciation.</title>
        <authorList>
            <consortium name="DOE Joint Genome Institute"/>
            <person name="Vesth T.C."/>
            <person name="Nybo J."/>
            <person name="Theobald S."/>
            <person name="Brandl J."/>
            <person name="Frisvad J.C."/>
            <person name="Nielsen K.F."/>
            <person name="Lyhne E.K."/>
            <person name="Kogle M.E."/>
            <person name="Kuo A."/>
            <person name="Riley R."/>
            <person name="Clum A."/>
            <person name="Nolan M."/>
            <person name="Lipzen A."/>
            <person name="Salamov A."/>
            <person name="Henrissat B."/>
            <person name="Wiebenga A."/>
            <person name="De Vries R.P."/>
            <person name="Grigoriev I.V."/>
            <person name="Mortensen U.H."/>
            <person name="Andersen M.R."/>
            <person name="Baker S.E."/>
        </authorList>
    </citation>
    <scope>NUCLEOTIDE SEQUENCE [LARGE SCALE GENOMIC DNA]</scope>
    <source>
        <strain evidence="5 6">IBT 23096</strain>
    </source>
</reference>
<keyword evidence="3" id="KW-0472">Membrane</keyword>
<organism evidence="5 6">
    <name type="scientific">Aspergillus steynii IBT 23096</name>
    <dbReference type="NCBI Taxonomy" id="1392250"/>
    <lineage>
        <taxon>Eukaryota</taxon>
        <taxon>Fungi</taxon>
        <taxon>Dikarya</taxon>
        <taxon>Ascomycota</taxon>
        <taxon>Pezizomycotina</taxon>
        <taxon>Eurotiomycetes</taxon>
        <taxon>Eurotiomycetidae</taxon>
        <taxon>Eurotiales</taxon>
        <taxon>Aspergillaceae</taxon>
        <taxon>Aspergillus</taxon>
        <taxon>Aspergillus subgen. Circumdati</taxon>
    </lineage>
</organism>
<name>A0A2I2GLI2_9EURO</name>
<dbReference type="SUPFAM" id="SSF51445">
    <property type="entry name" value="(Trans)glycosidases"/>
    <property type="match status" value="1"/>
</dbReference>
<gene>
    <name evidence="5" type="ORF">P170DRAFT_460099</name>
</gene>
<dbReference type="Gene3D" id="3.20.20.80">
    <property type="entry name" value="Glycosidases"/>
    <property type="match status" value="1"/>
</dbReference>
<protein>
    <recommendedName>
        <fullName evidence="2">chitinase</fullName>
        <ecNumber evidence="2">3.2.1.14</ecNumber>
    </recommendedName>
</protein>
<dbReference type="STRING" id="1392250.A0A2I2GLI2"/>
<dbReference type="AlphaFoldDB" id="A0A2I2GLI2"/>
<dbReference type="EMBL" id="MSFO01000001">
    <property type="protein sequence ID" value="PLB53729.1"/>
    <property type="molecule type" value="Genomic_DNA"/>
</dbReference>
<dbReference type="InterPro" id="IPR011583">
    <property type="entry name" value="Chitinase_II/V-like_cat"/>
</dbReference>
<dbReference type="PANTHER" id="PTHR11177">
    <property type="entry name" value="CHITINASE"/>
    <property type="match status" value="1"/>
</dbReference>
<sequence length="445" mass="50248">MLRRYRRALRDVAPLLALAFFVYSVYYFIIWAGRTLEARCMENGHCERVNLRCPEKASRAICSSDKNFFLAVGTYEGSATRRRCRDFWPEKIPLDAFNHVNFASAIISPDTYEVLPAHDRDIDLYARLIRHLGYQNDTKVLITLRDQQKLNSTGLMSSIFSELAASPQTKQRKFLSSLISFMTTHGFNGINLDLDLDFDTQDEKQQPDYTNLSRFVANLNIALSKMAGPDELSISFPASEAYLRRFDLKALHRYVSYINLKPYDGGAARGSRPVANAGVNTAEITSILEHLNCQDVNPNRIVWGMPFRGHSYTMADGCRSTDCAILSPGLAGHCSQEAGVLLNSEIVGIMQANVVKPQRVGNGAAKYLSWDNQLVTYYDNETINLQVEFARRQYLAGLMVSTVSDDVHDASFTKQFADACRRPAWIQRSAMIADMLKDDRLLRMN</sequence>
<dbReference type="GO" id="GO:0005975">
    <property type="term" value="P:carbohydrate metabolic process"/>
    <property type="evidence" value="ECO:0007669"/>
    <property type="project" value="InterPro"/>
</dbReference>
<dbReference type="InterPro" id="IPR050314">
    <property type="entry name" value="Glycosyl_Hydrlase_18"/>
</dbReference>